<evidence type="ECO:0000259" key="7">
    <source>
        <dbReference type="PROSITE" id="PS50885"/>
    </source>
</evidence>
<comment type="subcellular location">
    <subcellularLocation>
        <location evidence="1">Membrane</location>
    </subcellularLocation>
</comment>
<keyword evidence="9" id="KW-1185">Reference proteome</keyword>
<dbReference type="GO" id="GO:0016020">
    <property type="term" value="C:membrane"/>
    <property type="evidence" value="ECO:0007669"/>
    <property type="project" value="UniProtKB-SubCell"/>
</dbReference>
<evidence type="ECO:0000256" key="5">
    <source>
        <dbReference type="SAM" id="Phobius"/>
    </source>
</evidence>
<accession>A0AA48KNB4</accession>
<feature type="transmembrane region" description="Helical" evidence="5">
    <location>
        <begin position="141"/>
        <end position="161"/>
    </location>
</feature>
<evidence type="ECO:0000313" key="9">
    <source>
        <dbReference type="Proteomes" id="UP001333710"/>
    </source>
</evidence>
<dbReference type="PROSITE" id="PS50885">
    <property type="entry name" value="HAMP"/>
    <property type="match status" value="1"/>
</dbReference>
<dbReference type="Proteomes" id="UP001333710">
    <property type="component" value="Chromosome"/>
</dbReference>
<dbReference type="InterPro" id="IPR004089">
    <property type="entry name" value="MCPsignal_dom"/>
</dbReference>
<evidence type="ECO:0008006" key="10">
    <source>
        <dbReference type="Google" id="ProtNLM"/>
    </source>
</evidence>
<dbReference type="AlphaFoldDB" id="A0AA48KNB4"/>
<comment type="similarity">
    <text evidence="3">Belongs to the methyl-accepting chemotaxis (MCP) protein family.</text>
</comment>
<dbReference type="GO" id="GO:0007165">
    <property type="term" value="P:signal transduction"/>
    <property type="evidence" value="ECO:0007669"/>
    <property type="project" value="UniProtKB-KW"/>
</dbReference>
<evidence type="ECO:0000256" key="1">
    <source>
        <dbReference type="ARBA" id="ARBA00004370"/>
    </source>
</evidence>
<dbReference type="KEGG" id="pmaw:MACH26_08470"/>
<dbReference type="PANTHER" id="PTHR32089">
    <property type="entry name" value="METHYL-ACCEPTING CHEMOTAXIS PROTEIN MCPB"/>
    <property type="match status" value="1"/>
</dbReference>
<dbReference type="CDD" id="cd11386">
    <property type="entry name" value="MCP_signal"/>
    <property type="match status" value="1"/>
</dbReference>
<dbReference type="PROSITE" id="PS50111">
    <property type="entry name" value="CHEMOTAXIS_TRANSDUC_2"/>
    <property type="match status" value="1"/>
</dbReference>
<dbReference type="EMBL" id="AP027272">
    <property type="protein sequence ID" value="BDX05326.1"/>
    <property type="molecule type" value="Genomic_DNA"/>
</dbReference>
<feature type="domain" description="HAMP" evidence="7">
    <location>
        <begin position="165"/>
        <end position="219"/>
    </location>
</feature>
<dbReference type="Gene3D" id="1.10.287.950">
    <property type="entry name" value="Methyl-accepting chemotaxis protein"/>
    <property type="match status" value="1"/>
</dbReference>
<reference evidence="8" key="1">
    <citation type="submission" date="2023-01" db="EMBL/GenBank/DDBJ databases">
        <title>Complete genome sequence of Planctobacterium marinum strain Dej080120_11.</title>
        <authorList>
            <person name="Ueki S."/>
            <person name="Maruyama F."/>
        </authorList>
    </citation>
    <scope>NUCLEOTIDE SEQUENCE</scope>
    <source>
        <strain evidence="8">Dej080120_11</strain>
    </source>
</reference>
<dbReference type="SMART" id="SM00304">
    <property type="entry name" value="HAMP"/>
    <property type="match status" value="1"/>
</dbReference>
<dbReference type="Pfam" id="PF00015">
    <property type="entry name" value="MCPsignal"/>
    <property type="match status" value="1"/>
</dbReference>
<evidence type="ECO:0000256" key="4">
    <source>
        <dbReference type="PROSITE-ProRule" id="PRU00284"/>
    </source>
</evidence>
<proteinExistence type="inferred from homology"/>
<keyword evidence="5" id="KW-0472">Membrane</keyword>
<feature type="domain" description="Methyl-accepting transducer" evidence="6">
    <location>
        <begin position="224"/>
        <end position="460"/>
    </location>
</feature>
<evidence type="ECO:0000259" key="6">
    <source>
        <dbReference type="PROSITE" id="PS50111"/>
    </source>
</evidence>
<name>A0AA48KNB4_9ALTE</name>
<dbReference type="InterPro" id="IPR003660">
    <property type="entry name" value="HAMP_dom"/>
</dbReference>
<keyword evidence="2 4" id="KW-0807">Transducer</keyword>
<dbReference type="PANTHER" id="PTHR32089:SF112">
    <property type="entry name" value="LYSOZYME-LIKE PROTEIN-RELATED"/>
    <property type="match status" value="1"/>
</dbReference>
<dbReference type="SMART" id="SM00283">
    <property type="entry name" value="MA"/>
    <property type="match status" value="1"/>
</dbReference>
<dbReference type="FunFam" id="1.10.287.950:FF:000001">
    <property type="entry name" value="Methyl-accepting chemotaxis sensory transducer"/>
    <property type="match status" value="1"/>
</dbReference>
<evidence type="ECO:0000313" key="8">
    <source>
        <dbReference type="EMBL" id="BDX05326.1"/>
    </source>
</evidence>
<dbReference type="GO" id="GO:0006935">
    <property type="term" value="P:chemotaxis"/>
    <property type="evidence" value="ECO:0007669"/>
    <property type="project" value="UniProtKB-ARBA"/>
</dbReference>
<gene>
    <name evidence="8" type="ORF">MACH26_08470</name>
</gene>
<evidence type="ECO:0000256" key="3">
    <source>
        <dbReference type="ARBA" id="ARBA00029447"/>
    </source>
</evidence>
<dbReference type="SUPFAM" id="SSF58104">
    <property type="entry name" value="Methyl-accepting chemotaxis protein (MCP) signaling domain"/>
    <property type="match status" value="1"/>
</dbReference>
<keyword evidence="5" id="KW-1133">Transmembrane helix</keyword>
<keyword evidence="5" id="KW-0812">Transmembrane</keyword>
<evidence type="ECO:0000256" key="2">
    <source>
        <dbReference type="ARBA" id="ARBA00023224"/>
    </source>
</evidence>
<protein>
    <recommendedName>
        <fullName evidence="10">Methyl-accepting chemotaxis protein</fullName>
    </recommendedName>
</protein>
<feature type="transmembrane region" description="Helical" evidence="5">
    <location>
        <begin position="9"/>
        <end position="31"/>
    </location>
</feature>
<organism evidence="8 9">
    <name type="scientific">Planctobacterium marinum</name>
    <dbReference type="NCBI Taxonomy" id="1631968"/>
    <lineage>
        <taxon>Bacteria</taxon>
        <taxon>Pseudomonadati</taxon>
        <taxon>Pseudomonadota</taxon>
        <taxon>Gammaproteobacteria</taxon>
        <taxon>Alteromonadales</taxon>
        <taxon>Alteromonadaceae</taxon>
        <taxon>Planctobacterium</taxon>
    </lineage>
</organism>
<sequence>MFKSISNQLVFWLFVSGFIAATLSGSVAYVVSSGQAESDFEKQMQAQLGYARVALIEPVFTYDYGQVEQIAKAMTDIDIVSGVTITDHRDKDLGKSGKTRLTDDSVEVYETGLISRDGKEIGKISVVFTKAPMQSKLASNAFSAMLNILILVVVMLVAAVITTRKLVLSQLLDVTLSIKEIAMGDGDLTRKLKGARSTEFASLARNFHLLLEKLTELIKNVLQTGNVIENRSETIKSMMVDANKSTDAQLSDVQMIATALQEMSITASKVAEHSQHTVEQTDIAKEKVEQGRSRVVSSVGIIKSLESSISGTADQVYRLRDNSEKIGSVVTVIKSIAEQTNLLALNAAIEAARAGEQGRGFAVVADEVRTLAQRTQSSTEEIENIVTGLQSSAEDAHQSMSSSTSAVGQAATEADSISEILDGIQETVVNVSDMNHQIAVASEEQSAVSNDLSKRIESISHSADALATTMSEVDEISGELEDKCHDMQGVLGRFKLD</sequence>